<proteinExistence type="predicted"/>
<evidence type="ECO:0000313" key="2">
    <source>
        <dbReference type="EMBL" id="VDM11115.1"/>
    </source>
</evidence>
<feature type="compositionally biased region" description="Basic and acidic residues" evidence="1">
    <location>
        <begin position="1"/>
        <end position="32"/>
    </location>
</feature>
<protein>
    <submittedName>
        <fullName evidence="2">Uncharacterized protein</fullName>
    </submittedName>
</protein>
<organism evidence="2 3">
    <name type="scientific">Wuchereria bancrofti</name>
    <dbReference type="NCBI Taxonomy" id="6293"/>
    <lineage>
        <taxon>Eukaryota</taxon>
        <taxon>Metazoa</taxon>
        <taxon>Ecdysozoa</taxon>
        <taxon>Nematoda</taxon>
        <taxon>Chromadorea</taxon>
        <taxon>Rhabditida</taxon>
        <taxon>Spirurina</taxon>
        <taxon>Spiruromorpha</taxon>
        <taxon>Filarioidea</taxon>
        <taxon>Onchocercidae</taxon>
        <taxon>Wuchereria</taxon>
    </lineage>
</organism>
<dbReference type="InParanoid" id="A0A3P7FPB0"/>
<sequence>MTRLVLRNEEVARSQADTREKKANKYNVKEETSMSGKKRRPWVFCNKDHWKNLSHTQTPDGTFEEKSLHVSTVFKQEMRQMIAKKGIFSDCRIPLTDQLVNSSFSWYNLSIIHVSNLF</sequence>
<dbReference type="AlphaFoldDB" id="A0A3P7FPB0"/>
<name>A0A3P7FPB0_WUCBA</name>
<reference evidence="2 3" key="1">
    <citation type="submission" date="2018-11" db="EMBL/GenBank/DDBJ databases">
        <authorList>
            <consortium name="Pathogen Informatics"/>
        </authorList>
    </citation>
    <scope>NUCLEOTIDE SEQUENCE [LARGE SCALE GENOMIC DNA]</scope>
</reference>
<evidence type="ECO:0000313" key="3">
    <source>
        <dbReference type="Proteomes" id="UP000270924"/>
    </source>
</evidence>
<dbReference type="Proteomes" id="UP000270924">
    <property type="component" value="Unassembled WGS sequence"/>
</dbReference>
<keyword evidence="3" id="KW-1185">Reference proteome</keyword>
<accession>A0A3P7FPB0</accession>
<dbReference type="EMBL" id="UYWW01001884">
    <property type="protein sequence ID" value="VDM11115.1"/>
    <property type="molecule type" value="Genomic_DNA"/>
</dbReference>
<evidence type="ECO:0000256" key="1">
    <source>
        <dbReference type="SAM" id="MobiDB-lite"/>
    </source>
</evidence>
<gene>
    <name evidence="2" type="ORF">WBA_LOCUS4501</name>
</gene>
<feature type="region of interest" description="Disordered" evidence="1">
    <location>
        <begin position="1"/>
        <end position="34"/>
    </location>
</feature>